<reference evidence="3 4" key="1">
    <citation type="submission" date="2019-01" db="EMBL/GenBank/DDBJ databases">
        <title>Sequencing of cultivated peanut Arachis hypogaea provides insights into genome evolution and oil improvement.</title>
        <authorList>
            <person name="Chen X."/>
        </authorList>
    </citation>
    <scope>NUCLEOTIDE SEQUENCE [LARGE SCALE GENOMIC DNA]</scope>
    <source>
        <strain evidence="4">cv. Fuhuasheng</strain>
        <tissue evidence="3">Leaves</tissue>
    </source>
</reference>
<keyword evidence="4" id="KW-1185">Reference proteome</keyword>
<keyword evidence="1" id="KW-0812">Transmembrane</keyword>
<dbReference type="PANTHER" id="PTHR45277:SF1">
    <property type="entry name" value="EXPRESSED PROTEIN"/>
    <property type="match status" value="1"/>
</dbReference>
<dbReference type="GO" id="GO:0008757">
    <property type="term" value="F:S-adenosylmethionine-dependent methyltransferase activity"/>
    <property type="evidence" value="ECO:0007669"/>
    <property type="project" value="InterPro"/>
</dbReference>
<dbReference type="Gene3D" id="3.40.50.150">
    <property type="entry name" value="Vaccinia Virus protein VP39"/>
    <property type="match status" value="1"/>
</dbReference>
<keyword evidence="1" id="KW-0472">Membrane</keyword>
<proteinExistence type="predicted"/>
<dbReference type="Pfam" id="PF08241">
    <property type="entry name" value="Methyltransf_11"/>
    <property type="match status" value="1"/>
</dbReference>
<feature type="domain" description="Methyltransferase type 11" evidence="2">
    <location>
        <begin position="122"/>
        <end position="235"/>
    </location>
</feature>
<name>A0A445BYG9_ARAHY</name>
<dbReference type="EMBL" id="SDMP01000008">
    <property type="protein sequence ID" value="RYR43809.1"/>
    <property type="molecule type" value="Genomic_DNA"/>
</dbReference>
<sequence length="335" mass="36927">MGKSTGNGKDWAQIYSIYGMEQWQTLIILLCQAILFSVMSVLYLIYFDRICVSFERLLSAAAVPRGSARFAAGLTGSATALLALCLFFAAANFFYSALPLHHRMAHRIVAAVSDWSSVRLALDLGCCGRGILLNAVASRLKKEGSSGRVVGIDRHRRTTLATLRAAVAEGVAEYVTCREGDARRLPFPDNCFDVVVSGAFVHTVGKEHGVKTAEAAAERMRAVAEMVRVLKPGGMGVVWDLVHVPEYVARLHEMKMEDVRVSERVTAFMVSSHIVTFRKPSHHVQGLAADEFCWVCEGGWRGEVDPDMFQLSAWTEVVREGFDMMECNLLFVGES</sequence>
<accession>A0A445BYG9</accession>
<comment type="caution">
    <text evidence="3">The sequence shown here is derived from an EMBL/GenBank/DDBJ whole genome shotgun (WGS) entry which is preliminary data.</text>
</comment>
<gene>
    <name evidence="3" type="ORF">Ahy_A08g040205</name>
</gene>
<dbReference type="AlphaFoldDB" id="A0A445BYG9"/>
<protein>
    <recommendedName>
        <fullName evidence="2">Methyltransferase type 11 domain-containing protein</fullName>
    </recommendedName>
</protein>
<feature type="transmembrane region" description="Helical" evidence="1">
    <location>
        <begin position="26"/>
        <end position="47"/>
    </location>
</feature>
<dbReference type="PANTHER" id="PTHR45277">
    <property type="entry name" value="EXPRESSED PROTEIN"/>
    <property type="match status" value="1"/>
</dbReference>
<dbReference type="Proteomes" id="UP000289738">
    <property type="component" value="Chromosome A08"/>
</dbReference>
<dbReference type="InterPro" id="IPR029063">
    <property type="entry name" value="SAM-dependent_MTases_sf"/>
</dbReference>
<dbReference type="SUPFAM" id="SSF53335">
    <property type="entry name" value="S-adenosyl-L-methionine-dependent methyltransferases"/>
    <property type="match status" value="1"/>
</dbReference>
<dbReference type="STRING" id="3818.A0A445BYG9"/>
<dbReference type="CDD" id="cd02440">
    <property type="entry name" value="AdoMet_MTases"/>
    <property type="match status" value="1"/>
</dbReference>
<dbReference type="InterPro" id="IPR013216">
    <property type="entry name" value="Methyltransf_11"/>
</dbReference>
<evidence type="ECO:0000313" key="4">
    <source>
        <dbReference type="Proteomes" id="UP000289738"/>
    </source>
</evidence>
<organism evidence="3 4">
    <name type="scientific">Arachis hypogaea</name>
    <name type="common">Peanut</name>
    <dbReference type="NCBI Taxonomy" id="3818"/>
    <lineage>
        <taxon>Eukaryota</taxon>
        <taxon>Viridiplantae</taxon>
        <taxon>Streptophyta</taxon>
        <taxon>Embryophyta</taxon>
        <taxon>Tracheophyta</taxon>
        <taxon>Spermatophyta</taxon>
        <taxon>Magnoliopsida</taxon>
        <taxon>eudicotyledons</taxon>
        <taxon>Gunneridae</taxon>
        <taxon>Pentapetalae</taxon>
        <taxon>rosids</taxon>
        <taxon>fabids</taxon>
        <taxon>Fabales</taxon>
        <taxon>Fabaceae</taxon>
        <taxon>Papilionoideae</taxon>
        <taxon>50 kb inversion clade</taxon>
        <taxon>dalbergioids sensu lato</taxon>
        <taxon>Dalbergieae</taxon>
        <taxon>Pterocarpus clade</taxon>
        <taxon>Arachis</taxon>
    </lineage>
</organism>
<feature type="transmembrane region" description="Helical" evidence="1">
    <location>
        <begin position="68"/>
        <end position="95"/>
    </location>
</feature>
<evidence type="ECO:0000313" key="3">
    <source>
        <dbReference type="EMBL" id="RYR43809.1"/>
    </source>
</evidence>
<evidence type="ECO:0000259" key="2">
    <source>
        <dbReference type="Pfam" id="PF08241"/>
    </source>
</evidence>
<keyword evidence="1" id="KW-1133">Transmembrane helix</keyword>
<evidence type="ECO:0000256" key="1">
    <source>
        <dbReference type="SAM" id="Phobius"/>
    </source>
</evidence>